<gene>
    <name evidence="1" type="ORF">OIU85_002199</name>
</gene>
<keyword evidence="2" id="KW-1185">Reference proteome</keyword>
<sequence length="148" mass="16071">MAKSLRAKNQQCAFVTVSDFNARFQIPDFKMHMVPFSALTGGKIISGGARYMKPWLGTDWQRAGNRANANACAGFHSFLVRNRSGPPDGSVQAGMEWADSSLAIMPGLIAIKFFTRAGPELVARCRNGQETACRAVGRFSGNSGIRWA</sequence>
<name>A0A9Q0VQE3_SALVM</name>
<reference evidence="1" key="2">
    <citation type="journal article" date="2023" name="Int. J. Mol. Sci.">
        <title>De Novo Assembly and Annotation of 11 Diverse Shrub Willow (Salix) Genomes Reveals Novel Gene Organization in Sex-Linked Regions.</title>
        <authorList>
            <person name="Hyden B."/>
            <person name="Feng K."/>
            <person name="Yates T.B."/>
            <person name="Jawdy S."/>
            <person name="Cereghino C."/>
            <person name="Smart L.B."/>
            <person name="Muchero W."/>
        </authorList>
    </citation>
    <scope>NUCLEOTIDE SEQUENCE [LARGE SCALE GENOMIC DNA]</scope>
    <source>
        <tissue evidence="1">Shoot tip</tissue>
    </source>
</reference>
<proteinExistence type="predicted"/>
<organism evidence="1 2">
    <name type="scientific">Salix viminalis</name>
    <name type="common">Common osier</name>
    <name type="synonym">Basket willow</name>
    <dbReference type="NCBI Taxonomy" id="40686"/>
    <lineage>
        <taxon>Eukaryota</taxon>
        <taxon>Viridiplantae</taxon>
        <taxon>Streptophyta</taxon>
        <taxon>Embryophyta</taxon>
        <taxon>Tracheophyta</taxon>
        <taxon>Spermatophyta</taxon>
        <taxon>Magnoliopsida</taxon>
        <taxon>eudicotyledons</taxon>
        <taxon>Gunneridae</taxon>
        <taxon>Pentapetalae</taxon>
        <taxon>rosids</taxon>
        <taxon>fabids</taxon>
        <taxon>Malpighiales</taxon>
        <taxon>Salicaceae</taxon>
        <taxon>Saliceae</taxon>
        <taxon>Salix</taxon>
    </lineage>
</organism>
<accession>A0A9Q0VQE3</accession>
<reference evidence="1" key="1">
    <citation type="submission" date="2022-11" db="EMBL/GenBank/DDBJ databases">
        <authorList>
            <person name="Hyden B.L."/>
            <person name="Feng K."/>
            <person name="Yates T."/>
            <person name="Jawdy S."/>
            <person name="Smart L.B."/>
            <person name="Muchero W."/>
        </authorList>
    </citation>
    <scope>NUCLEOTIDE SEQUENCE</scope>
    <source>
        <tissue evidence="1">Shoot tip</tissue>
    </source>
</reference>
<protein>
    <submittedName>
        <fullName evidence="1">Uncharacterized protein</fullName>
    </submittedName>
</protein>
<evidence type="ECO:0000313" key="2">
    <source>
        <dbReference type="Proteomes" id="UP001151529"/>
    </source>
</evidence>
<comment type="caution">
    <text evidence="1">The sequence shown here is derived from an EMBL/GenBank/DDBJ whole genome shotgun (WGS) entry which is preliminary data.</text>
</comment>
<dbReference type="Proteomes" id="UP001151529">
    <property type="component" value="Chromosome 16"/>
</dbReference>
<dbReference type="AlphaFoldDB" id="A0A9Q0VQE3"/>
<dbReference type="EMBL" id="JAPFFL010000001">
    <property type="protein sequence ID" value="KAJ6751750.1"/>
    <property type="molecule type" value="Genomic_DNA"/>
</dbReference>
<evidence type="ECO:0000313" key="1">
    <source>
        <dbReference type="EMBL" id="KAJ6751750.1"/>
    </source>
</evidence>